<comment type="caution">
    <text evidence="2">The sequence shown here is derived from an EMBL/GenBank/DDBJ whole genome shotgun (WGS) entry which is preliminary data.</text>
</comment>
<name>A0A2S9K9W3_9BURK</name>
<protein>
    <recommendedName>
        <fullName evidence="4">Methanolan biosynthesis EpsI domain-containing protein</fullName>
    </recommendedName>
</protein>
<dbReference type="AlphaFoldDB" id="A0A2S9K9W3"/>
<dbReference type="Proteomes" id="UP000238589">
    <property type="component" value="Unassembled WGS sequence"/>
</dbReference>
<dbReference type="RefSeq" id="WP_105746605.1">
    <property type="nucleotide sequence ID" value="NZ_PVLQ01000004.1"/>
</dbReference>
<proteinExistence type="predicted"/>
<feature type="signal peptide" evidence="1">
    <location>
        <begin position="1"/>
        <end position="21"/>
    </location>
</feature>
<keyword evidence="3" id="KW-1185">Reference proteome</keyword>
<gene>
    <name evidence="2" type="ORF">C6P64_00315</name>
</gene>
<accession>A0A2S9K9W3</accession>
<evidence type="ECO:0008006" key="4">
    <source>
        <dbReference type="Google" id="ProtNLM"/>
    </source>
</evidence>
<organism evidence="2 3">
    <name type="scientific">Malikia granosa</name>
    <dbReference type="NCBI Taxonomy" id="263067"/>
    <lineage>
        <taxon>Bacteria</taxon>
        <taxon>Pseudomonadati</taxon>
        <taxon>Pseudomonadota</taxon>
        <taxon>Betaproteobacteria</taxon>
        <taxon>Burkholderiales</taxon>
        <taxon>Comamonadaceae</taxon>
        <taxon>Malikia</taxon>
    </lineage>
</organism>
<evidence type="ECO:0000256" key="1">
    <source>
        <dbReference type="SAM" id="SignalP"/>
    </source>
</evidence>
<dbReference type="OrthoDB" id="7307529at2"/>
<dbReference type="EMBL" id="PVLQ01000004">
    <property type="protein sequence ID" value="PRD67165.1"/>
    <property type="molecule type" value="Genomic_DNA"/>
</dbReference>
<reference evidence="2 3" key="1">
    <citation type="submission" date="2018-03" db="EMBL/GenBank/DDBJ databases">
        <title>Comparative genomics illustrates the genes involved in a hyperalkaliphilic mechanisms of Serpentinomonas isolated from highly-alkaline calcium-rich serpentinized springs.</title>
        <authorList>
            <person name="Suzuki S."/>
            <person name="Ishii S."/>
            <person name="Walworth N."/>
            <person name="Bird L."/>
            <person name="Kuenen J.G."/>
            <person name="Nealson K.H."/>
        </authorList>
    </citation>
    <scope>NUCLEOTIDE SEQUENCE [LARGE SCALE GENOMIC DNA]</scope>
    <source>
        <strain evidence="2 3">P1</strain>
    </source>
</reference>
<feature type="chain" id="PRO_5015491217" description="Methanolan biosynthesis EpsI domain-containing protein" evidence="1">
    <location>
        <begin position="22"/>
        <end position="264"/>
    </location>
</feature>
<evidence type="ECO:0000313" key="2">
    <source>
        <dbReference type="EMBL" id="PRD67165.1"/>
    </source>
</evidence>
<keyword evidence="1" id="KW-0732">Signal</keyword>
<evidence type="ECO:0000313" key="3">
    <source>
        <dbReference type="Proteomes" id="UP000238589"/>
    </source>
</evidence>
<sequence length="264" mass="29490">MKHRLKIAAAVLALLTSAVQAQDLFSRNKPIDFEFLQEIPASATIGQHPIIPTGKPHRLLFLEAHQSSGLGSGLPLGSAWLADLEGDKAVALIYLFSNLAQNIHIGEPNEELCQGDDLIWKRSSKGRFSDVNCATLRHYVYPFLRNEGDLGDIVSKLKSREIELPSEVIEIGLSRHMEQGRVLLFRIYLNPRALGQDFRSDMRWSPNYLSEGLHDDPGKQAIIERLKSWATQAQDRMSQALFLKADAFKGLPDLIPAVQSTKPE</sequence>